<dbReference type="InterPro" id="IPR014710">
    <property type="entry name" value="RmlC-like_jellyroll"/>
</dbReference>
<dbReference type="InterPro" id="IPR000595">
    <property type="entry name" value="cNMP-bd_dom"/>
</dbReference>
<dbReference type="SUPFAM" id="SSF46785">
    <property type="entry name" value="Winged helix' DNA-binding domain"/>
    <property type="match status" value="1"/>
</dbReference>
<dbReference type="InterPro" id="IPR050397">
    <property type="entry name" value="Env_Response_Regulators"/>
</dbReference>
<dbReference type="EMBL" id="BPQQ01000110">
    <property type="protein sequence ID" value="GJE04292.1"/>
    <property type="molecule type" value="Genomic_DNA"/>
</dbReference>
<gene>
    <name evidence="6" type="ORF">GMJLKIPL_6253</name>
</gene>
<reference evidence="6" key="2">
    <citation type="submission" date="2021-08" db="EMBL/GenBank/DDBJ databases">
        <authorList>
            <person name="Tani A."/>
            <person name="Ola A."/>
            <person name="Ogura Y."/>
            <person name="Katsura K."/>
            <person name="Hayashi T."/>
        </authorList>
    </citation>
    <scope>NUCLEOTIDE SEQUENCE</scope>
    <source>
        <strain evidence="6">DSM 17168</strain>
    </source>
</reference>
<accession>A0ABQ4SM40</accession>
<evidence type="ECO:0000256" key="1">
    <source>
        <dbReference type="ARBA" id="ARBA00023015"/>
    </source>
</evidence>
<dbReference type="SMART" id="SM00100">
    <property type="entry name" value="cNMP"/>
    <property type="match status" value="1"/>
</dbReference>
<evidence type="ECO:0000259" key="4">
    <source>
        <dbReference type="PROSITE" id="PS50042"/>
    </source>
</evidence>
<dbReference type="PROSITE" id="PS51063">
    <property type="entry name" value="HTH_CRP_2"/>
    <property type="match status" value="1"/>
</dbReference>
<keyword evidence="7" id="KW-1185">Reference proteome</keyword>
<dbReference type="SMART" id="SM00419">
    <property type="entry name" value="HTH_CRP"/>
    <property type="match status" value="1"/>
</dbReference>
<proteinExistence type="predicted"/>
<organism evidence="6 7">
    <name type="scientific">Methylobacterium isbiliense</name>
    <dbReference type="NCBI Taxonomy" id="315478"/>
    <lineage>
        <taxon>Bacteria</taxon>
        <taxon>Pseudomonadati</taxon>
        <taxon>Pseudomonadota</taxon>
        <taxon>Alphaproteobacteria</taxon>
        <taxon>Hyphomicrobiales</taxon>
        <taxon>Methylobacteriaceae</taxon>
        <taxon>Methylobacterium</taxon>
    </lineage>
</organism>
<dbReference type="PANTHER" id="PTHR24567">
    <property type="entry name" value="CRP FAMILY TRANSCRIPTIONAL REGULATORY PROTEIN"/>
    <property type="match status" value="1"/>
</dbReference>
<dbReference type="CDD" id="cd00038">
    <property type="entry name" value="CAP_ED"/>
    <property type="match status" value="1"/>
</dbReference>
<dbReference type="InterPro" id="IPR018490">
    <property type="entry name" value="cNMP-bd_dom_sf"/>
</dbReference>
<comment type="caution">
    <text evidence="6">The sequence shown here is derived from an EMBL/GenBank/DDBJ whole genome shotgun (WGS) entry which is preliminary data.</text>
</comment>
<dbReference type="Gene3D" id="2.60.120.10">
    <property type="entry name" value="Jelly Rolls"/>
    <property type="match status" value="1"/>
</dbReference>
<dbReference type="RefSeq" id="WP_238241655.1">
    <property type="nucleotide sequence ID" value="NZ_BPQQ01000110.1"/>
</dbReference>
<feature type="domain" description="HTH crp-type" evidence="5">
    <location>
        <begin position="179"/>
        <end position="245"/>
    </location>
</feature>
<dbReference type="Pfam" id="PF00027">
    <property type="entry name" value="cNMP_binding"/>
    <property type="match status" value="1"/>
</dbReference>
<dbReference type="SUPFAM" id="SSF51206">
    <property type="entry name" value="cAMP-binding domain-like"/>
    <property type="match status" value="1"/>
</dbReference>
<evidence type="ECO:0000313" key="7">
    <source>
        <dbReference type="Proteomes" id="UP001055153"/>
    </source>
</evidence>
<evidence type="ECO:0000256" key="3">
    <source>
        <dbReference type="ARBA" id="ARBA00023163"/>
    </source>
</evidence>
<keyword evidence="2" id="KW-0238">DNA-binding</keyword>
<evidence type="ECO:0000313" key="6">
    <source>
        <dbReference type="EMBL" id="GJE04292.1"/>
    </source>
</evidence>
<protein>
    <submittedName>
        <fullName evidence="6">Uncharacterized protein</fullName>
    </submittedName>
</protein>
<reference evidence="6" key="1">
    <citation type="journal article" date="2021" name="Front. Microbiol.">
        <title>Comprehensive Comparative Genomics and Phenotyping of Methylobacterium Species.</title>
        <authorList>
            <person name="Alessa O."/>
            <person name="Ogura Y."/>
            <person name="Fujitani Y."/>
            <person name="Takami H."/>
            <person name="Hayashi T."/>
            <person name="Sahin N."/>
            <person name="Tani A."/>
        </authorList>
    </citation>
    <scope>NUCLEOTIDE SEQUENCE</scope>
    <source>
        <strain evidence="6">DSM 17168</strain>
    </source>
</reference>
<dbReference type="PANTHER" id="PTHR24567:SF74">
    <property type="entry name" value="HTH-TYPE TRANSCRIPTIONAL REGULATOR ARCR"/>
    <property type="match status" value="1"/>
</dbReference>
<dbReference type="InterPro" id="IPR036390">
    <property type="entry name" value="WH_DNA-bd_sf"/>
</dbReference>
<dbReference type="InterPro" id="IPR036388">
    <property type="entry name" value="WH-like_DNA-bd_sf"/>
</dbReference>
<sequence length="276" mass="30293">MIDAQCAESAWDKAATAVSRMPRTNTRLPRLPAGLSGGVKFRNTLLAALTDQDFAALRPALEPLVLRRRQVLHERNAPVAYVYFIERGTASLLCRVAGRESVEVGALGRGDLVGVSAVLGTARAPHRCVVQVPGEALRIRTEDLRRAMITRPALRSLLLAHVQARLIETAQLMLCNTHHSLDERLARSLLRALDDLDGDEIPLTHRALSQSLSVRRAGVTTALGEMEMAGLVRRGRGRLKVLDRGGLEQAACECHRIVRAERRRLVCETVVDQDGT</sequence>
<dbReference type="InterPro" id="IPR012318">
    <property type="entry name" value="HTH_CRP"/>
</dbReference>
<dbReference type="PROSITE" id="PS50042">
    <property type="entry name" value="CNMP_BINDING_3"/>
    <property type="match status" value="1"/>
</dbReference>
<name>A0ABQ4SM40_9HYPH</name>
<keyword evidence="3" id="KW-0804">Transcription</keyword>
<evidence type="ECO:0000256" key="2">
    <source>
        <dbReference type="ARBA" id="ARBA00023125"/>
    </source>
</evidence>
<dbReference type="Gene3D" id="1.10.10.10">
    <property type="entry name" value="Winged helix-like DNA-binding domain superfamily/Winged helix DNA-binding domain"/>
    <property type="match status" value="1"/>
</dbReference>
<feature type="domain" description="Cyclic nucleotide-binding" evidence="4">
    <location>
        <begin position="45"/>
        <end position="158"/>
    </location>
</feature>
<keyword evidence="1" id="KW-0805">Transcription regulation</keyword>
<dbReference type="Pfam" id="PF13545">
    <property type="entry name" value="HTH_Crp_2"/>
    <property type="match status" value="1"/>
</dbReference>
<dbReference type="Proteomes" id="UP001055153">
    <property type="component" value="Unassembled WGS sequence"/>
</dbReference>
<evidence type="ECO:0000259" key="5">
    <source>
        <dbReference type="PROSITE" id="PS51063"/>
    </source>
</evidence>